<dbReference type="EMBL" id="FQUI01000036">
    <property type="protein sequence ID" value="SHF11523.1"/>
    <property type="molecule type" value="Genomic_DNA"/>
</dbReference>
<evidence type="ECO:0008006" key="4">
    <source>
        <dbReference type="Google" id="ProtNLM"/>
    </source>
</evidence>
<dbReference type="Proteomes" id="UP000184334">
    <property type="component" value="Unassembled WGS sequence"/>
</dbReference>
<protein>
    <recommendedName>
        <fullName evidence="4">Zinc metallopeptidase</fullName>
    </recommendedName>
</protein>
<accession>A0A1M4Z0B6</accession>
<evidence type="ECO:0000313" key="2">
    <source>
        <dbReference type="EMBL" id="SHF11523.1"/>
    </source>
</evidence>
<keyword evidence="1" id="KW-1133">Transmembrane helix</keyword>
<dbReference type="PANTHER" id="PTHR36434:SF1">
    <property type="entry name" value="MEMBRANE PROTEASE YUGP-RELATED"/>
    <property type="match status" value="1"/>
</dbReference>
<proteinExistence type="predicted"/>
<dbReference type="OrthoDB" id="9784298at2"/>
<dbReference type="Pfam" id="PF04298">
    <property type="entry name" value="Zn_peptidase_2"/>
    <property type="match status" value="1"/>
</dbReference>
<keyword evidence="1" id="KW-0472">Membrane</keyword>
<reference evidence="2" key="1">
    <citation type="submission" date="2016-11" db="EMBL/GenBank/DDBJ databases">
        <authorList>
            <person name="Varghese N."/>
            <person name="Submissions S."/>
        </authorList>
    </citation>
    <scope>NUCLEOTIDE SEQUENCE [LARGE SCALE GENOMIC DNA]</scope>
    <source>
        <strain evidence="2">DSM 16785</strain>
    </source>
</reference>
<keyword evidence="3" id="KW-1185">Reference proteome</keyword>
<dbReference type="STRING" id="1122195.SAMN02745164_01814"/>
<name>A0A1M4Z0B6_MARH1</name>
<keyword evidence="1" id="KW-0812">Transmembrane</keyword>
<feature type="transmembrane region" description="Helical" evidence="1">
    <location>
        <begin position="153"/>
        <end position="171"/>
    </location>
</feature>
<feature type="transmembrane region" description="Helical" evidence="1">
    <location>
        <begin position="199"/>
        <end position="219"/>
    </location>
</feature>
<evidence type="ECO:0000313" key="3">
    <source>
        <dbReference type="Proteomes" id="UP000184334"/>
    </source>
</evidence>
<organism evidence="2 3">
    <name type="scientific">Marinitoga hydrogenitolerans (strain DSM 16785 / JCM 12826 / AT1271)</name>
    <dbReference type="NCBI Taxonomy" id="1122195"/>
    <lineage>
        <taxon>Bacteria</taxon>
        <taxon>Thermotogati</taxon>
        <taxon>Thermotogota</taxon>
        <taxon>Thermotogae</taxon>
        <taxon>Petrotogales</taxon>
        <taxon>Petrotogaceae</taxon>
        <taxon>Marinitoga</taxon>
    </lineage>
</organism>
<dbReference type="InterPro" id="IPR007395">
    <property type="entry name" value="Zn_peptidase_2"/>
</dbReference>
<dbReference type="AlphaFoldDB" id="A0A1M4Z0B6"/>
<gene>
    <name evidence="2" type="ORF">SAMN02745164_01814</name>
</gene>
<dbReference type="PANTHER" id="PTHR36434">
    <property type="entry name" value="MEMBRANE PROTEASE YUGP-RELATED"/>
    <property type="match status" value="1"/>
</dbReference>
<feature type="transmembrane region" description="Helical" evidence="1">
    <location>
        <begin position="123"/>
        <end position="146"/>
    </location>
</feature>
<evidence type="ECO:0000256" key="1">
    <source>
        <dbReference type="SAM" id="Phobius"/>
    </source>
</evidence>
<dbReference type="RefSeq" id="WP_072865591.1">
    <property type="nucleotide sequence ID" value="NZ_FQUI01000036.1"/>
</dbReference>
<sequence>MFFYPFWFDPTFIILLPGLILSLIAQASVQSTFSKYSKVVSITGETGAEFAQRMLNTLGLYDVRVEAVSGFLTDHYDPRNKVLRLSSATYSSRSVAALGVVAHEVGHAMQHQENYLPLVLRNFSVPFASIGSNLSWIIFLIGFLFYSQALIQIGIVLFSFAVLFTLITLPVEFNASARAIKTLPLMGMPTSEVIHVKKVLGAAAMTYVASAAMAILQLIRMIMIAGMFGDRE</sequence>
<comment type="caution">
    <text evidence="2">The sequence shown here is derived from an EMBL/GenBank/DDBJ whole genome shotgun (WGS) entry which is preliminary data.</text>
</comment>